<dbReference type="Pfam" id="PF00873">
    <property type="entry name" value="ACR_tran"/>
    <property type="match status" value="1"/>
</dbReference>
<reference evidence="2" key="1">
    <citation type="submission" date="2023-07" db="EMBL/GenBank/DDBJ databases">
        <title>Genomic Encyclopedia of Type Strains, Phase IV (KMG-IV): sequencing the most valuable type-strain genomes for metagenomic binning, comparative biology and taxonomic classification.</title>
        <authorList>
            <person name="Goeker M."/>
        </authorList>
    </citation>
    <scope>NUCLEOTIDE SEQUENCE</scope>
    <source>
        <strain evidence="2">DSM 24202</strain>
    </source>
</reference>
<dbReference type="GO" id="GO:0042910">
    <property type="term" value="F:xenobiotic transmembrane transporter activity"/>
    <property type="evidence" value="ECO:0007669"/>
    <property type="project" value="TreeGrafter"/>
</dbReference>
<dbReference type="PANTHER" id="PTHR32063:SF0">
    <property type="entry name" value="SWARMING MOTILITY PROTEIN SWRC"/>
    <property type="match status" value="1"/>
</dbReference>
<feature type="transmembrane region" description="Helical" evidence="1">
    <location>
        <begin position="889"/>
        <end position="909"/>
    </location>
</feature>
<protein>
    <submittedName>
        <fullName evidence="2">Hydrophobe/amphiphile efflux-1 (HAE1) family protein</fullName>
    </submittedName>
</protein>
<dbReference type="Gene3D" id="3.30.70.1320">
    <property type="entry name" value="Multidrug efflux transporter AcrB pore domain like"/>
    <property type="match status" value="1"/>
</dbReference>
<dbReference type="SUPFAM" id="SSF82866">
    <property type="entry name" value="Multidrug efflux transporter AcrB transmembrane domain"/>
    <property type="match status" value="2"/>
</dbReference>
<dbReference type="Gene3D" id="1.20.1640.10">
    <property type="entry name" value="Multidrug efflux transporter AcrB transmembrane domain"/>
    <property type="match status" value="2"/>
</dbReference>
<dbReference type="GO" id="GO:0005886">
    <property type="term" value="C:plasma membrane"/>
    <property type="evidence" value="ECO:0007669"/>
    <property type="project" value="TreeGrafter"/>
</dbReference>
<dbReference type="Proteomes" id="UP001238163">
    <property type="component" value="Unassembled WGS sequence"/>
</dbReference>
<feature type="transmembrane region" description="Helical" evidence="1">
    <location>
        <begin position="529"/>
        <end position="548"/>
    </location>
</feature>
<feature type="transmembrane region" description="Helical" evidence="1">
    <location>
        <begin position="864"/>
        <end position="882"/>
    </location>
</feature>
<proteinExistence type="predicted"/>
<dbReference type="Gene3D" id="3.30.2090.10">
    <property type="entry name" value="Multidrug efflux transporter AcrB TolC docking domain, DN and DC subdomains"/>
    <property type="match status" value="2"/>
</dbReference>
<feature type="transmembrane region" description="Helical" evidence="1">
    <location>
        <begin position="503"/>
        <end position="522"/>
    </location>
</feature>
<name>A0AAE4AQP8_9BACT</name>
<dbReference type="PANTHER" id="PTHR32063">
    <property type="match status" value="1"/>
</dbReference>
<evidence type="ECO:0000313" key="2">
    <source>
        <dbReference type="EMBL" id="MDQ0290622.1"/>
    </source>
</evidence>
<keyword evidence="3" id="KW-1185">Reference proteome</keyword>
<dbReference type="Gene3D" id="3.30.70.1440">
    <property type="entry name" value="Multidrug efflux transporter AcrB pore domain"/>
    <property type="match status" value="1"/>
</dbReference>
<dbReference type="PRINTS" id="PR00702">
    <property type="entry name" value="ACRIFLAVINRP"/>
</dbReference>
<dbReference type="EMBL" id="JAUSVL010000001">
    <property type="protein sequence ID" value="MDQ0290622.1"/>
    <property type="molecule type" value="Genomic_DNA"/>
</dbReference>
<evidence type="ECO:0000313" key="3">
    <source>
        <dbReference type="Proteomes" id="UP001238163"/>
    </source>
</evidence>
<gene>
    <name evidence="2" type="ORF">J3R75_002729</name>
</gene>
<feature type="transmembrane region" description="Helical" evidence="1">
    <location>
        <begin position="359"/>
        <end position="376"/>
    </location>
</feature>
<feature type="transmembrane region" description="Helical" evidence="1">
    <location>
        <begin position="915"/>
        <end position="938"/>
    </location>
</feature>
<dbReference type="InterPro" id="IPR027463">
    <property type="entry name" value="AcrB_DN_DC_subdom"/>
</dbReference>
<sequence>MKITQVTLARPVAVGVLVLATAVIGWFSLTRIDVDYLPDINYPMVKIHIWWRGATPEEIETQIADPIERAMSTVENLDYLDASCIEGMYTLLVNFRYGVDVDIAYQDVLAAMGRANRQLPTDMEAPLIIKADPSQLPVMELTISSSDRSLVWLREWADKWLVERLNTVPGTAGAEVVGGVEREIRVHLDPQRLAAYSLTPEKVAAALRGDNRQTFAGRVTVENRELIARTMGEFESLDEIRQVALCRGPNGELVTIQDLAEVSDAHTEMRVITRFNGQSCVKINVLKQAEANTVKVAGAVQAKLAALASEIPPDIAFGVVENQGDYVLGAIKSVRDSAILAAILVVLVIYLFLGHWRQVAIMLVVLPLILLANFFVMKSAGFSLNLFSLGGLVVALGVLLDNSTVVLENITRLLAKKPAADGGGGEHPALVAVRQVGPAIVAATVSFLALFLPFLFIPGMASLLFHELVLTVASIVVISLLFAVTLTPFLASRWLKADARPGAAARLFAALVDWLTGVYGWLLGWCLRWRYLTVLAFAAVLAMAVIGAKRLGTEFFPELDDGRVMVKVKMPSGTSVAETDRVLAKIEEQVKGLPDVRSVFTMAGGRIWGLATYEIANEGEVNILLKPKAERRMSTAEFVQHIRPMVNKLQVPGAKMPVMQMKVKGIRQIGVQAVEVKVQGTDVQDMYAFARALASGMSDDPSLVNVNISMDMTKPEYRVYIDRARASALQIPVERVATTLRTLVTGLVATEFREGSEYYDIRVMVPEPRLNSREDLAALVVDVQDGQPIYVRDIAEIRRSVGPVEITRENQVKQIIVRADPADGVKLNHAIAQAEALAASLPKVPGLSTALGGQAQMMAENTRTMGLLLAFAAFFAFAVLAIQFENVRLPAVIFVSLPICLGGMVFGLMVGGMSFGATVAIGVFIVISAAVNDGVLLLELAEELRREAGQSALPAVLAAAKARLRPRVMTTVSTIAGFIPLALNMGEGGDLLQPMAVAAIGGLLLEIVTALFLMPALYVFFAPRDRRQPLPA</sequence>
<organism evidence="2 3">
    <name type="scientific">Oligosphaera ethanolica</name>
    <dbReference type="NCBI Taxonomy" id="760260"/>
    <lineage>
        <taxon>Bacteria</taxon>
        <taxon>Pseudomonadati</taxon>
        <taxon>Lentisphaerota</taxon>
        <taxon>Oligosphaeria</taxon>
        <taxon>Oligosphaerales</taxon>
        <taxon>Oligosphaeraceae</taxon>
        <taxon>Oligosphaera</taxon>
    </lineage>
</organism>
<dbReference type="SUPFAM" id="SSF82693">
    <property type="entry name" value="Multidrug efflux transporter AcrB pore domain, PN1, PN2, PC1 and PC2 subdomains"/>
    <property type="match status" value="3"/>
</dbReference>
<dbReference type="SUPFAM" id="SSF82714">
    <property type="entry name" value="Multidrug efflux transporter AcrB TolC docking domain, DN and DC subdomains"/>
    <property type="match status" value="2"/>
</dbReference>
<keyword evidence="1" id="KW-0812">Transmembrane</keyword>
<feature type="transmembrane region" description="Helical" evidence="1">
    <location>
        <begin position="968"/>
        <end position="985"/>
    </location>
</feature>
<dbReference type="AlphaFoldDB" id="A0AAE4AQP8"/>
<evidence type="ECO:0000256" key="1">
    <source>
        <dbReference type="SAM" id="Phobius"/>
    </source>
</evidence>
<feature type="transmembrane region" description="Helical" evidence="1">
    <location>
        <begin position="436"/>
        <end position="456"/>
    </location>
</feature>
<dbReference type="Gene3D" id="3.30.70.1430">
    <property type="entry name" value="Multidrug efflux transporter AcrB pore domain"/>
    <property type="match status" value="2"/>
</dbReference>
<comment type="caution">
    <text evidence="2">The sequence shown here is derived from an EMBL/GenBank/DDBJ whole genome shotgun (WGS) entry which is preliminary data.</text>
</comment>
<feature type="transmembrane region" description="Helical" evidence="1">
    <location>
        <begin position="337"/>
        <end position="353"/>
    </location>
</feature>
<keyword evidence="1" id="KW-1133">Transmembrane helix</keyword>
<accession>A0AAE4AQP8</accession>
<dbReference type="InterPro" id="IPR001036">
    <property type="entry name" value="Acrflvin-R"/>
</dbReference>
<feature type="transmembrane region" description="Helical" evidence="1">
    <location>
        <begin position="997"/>
        <end position="1021"/>
    </location>
</feature>
<dbReference type="RefSeq" id="WP_307262295.1">
    <property type="nucleotide sequence ID" value="NZ_JAUSVL010000001.1"/>
</dbReference>
<feature type="transmembrane region" description="Helical" evidence="1">
    <location>
        <begin position="12"/>
        <end position="29"/>
    </location>
</feature>
<keyword evidence="1" id="KW-0472">Membrane</keyword>
<feature type="transmembrane region" description="Helical" evidence="1">
    <location>
        <begin position="468"/>
        <end position="491"/>
    </location>
</feature>
<feature type="transmembrane region" description="Helical" evidence="1">
    <location>
        <begin position="383"/>
        <end position="400"/>
    </location>
</feature>